<accession>A0ABW5J001</accession>
<evidence type="ECO:0000313" key="2">
    <source>
        <dbReference type="Proteomes" id="UP001597468"/>
    </source>
</evidence>
<dbReference type="RefSeq" id="WP_380754564.1">
    <property type="nucleotide sequence ID" value="NZ_JBHULT010000012.1"/>
</dbReference>
<dbReference type="Proteomes" id="UP001597468">
    <property type="component" value="Unassembled WGS sequence"/>
</dbReference>
<evidence type="ECO:0000313" key="1">
    <source>
        <dbReference type="EMBL" id="MFD2519073.1"/>
    </source>
</evidence>
<name>A0ABW5J001_9FLAO</name>
<keyword evidence="2" id="KW-1185">Reference proteome</keyword>
<proteinExistence type="predicted"/>
<reference evidence="2" key="1">
    <citation type="journal article" date="2019" name="Int. J. Syst. Evol. Microbiol.">
        <title>The Global Catalogue of Microorganisms (GCM) 10K type strain sequencing project: providing services to taxonomists for standard genome sequencing and annotation.</title>
        <authorList>
            <consortium name="The Broad Institute Genomics Platform"/>
            <consortium name="The Broad Institute Genome Sequencing Center for Infectious Disease"/>
            <person name="Wu L."/>
            <person name="Ma J."/>
        </authorList>
    </citation>
    <scope>NUCLEOTIDE SEQUENCE [LARGE SCALE GENOMIC DNA]</scope>
    <source>
        <strain evidence="2">KCTC 42585</strain>
    </source>
</reference>
<gene>
    <name evidence="1" type="ORF">ACFSTG_14290</name>
</gene>
<organism evidence="1 2">
    <name type="scientific">Salinimicrobium flavum</name>
    <dbReference type="NCBI Taxonomy" id="1737065"/>
    <lineage>
        <taxon>Bacteria</taxon>
        <taxon>Pseudomonadati</taxon>
        <taxon>Bacteroidota</taxon>
        <taxon>Flavobacteriia</taxon>
        <taxon>Flavobacteriales</taxon>
        <taxon>Flavobacteriaceae</taxon>
        <taxon>Salinimicrobium</taxon>
    </lineage>
</organism>
<comment type="caution">
    <text evidence="1">The sequence shown here is derived from an EMBL/GenBank/DDBJ whole genome shotgun (WGS) entry which is preliminary data.</text>
</comment>
<dbReference type="PROSITE" id="PS51257">
    <property type="entry name" value="PROKAR_LIPOPROTEIN"/>
    <property type="match status" value="1"/>
</dbReference>
<evidence type="ECO:0008006" key="3">
    <source>
        <dbReference type="Google" id="ProtNLM"/>
    </source>
</evidence>
<sequence>MKRLLFLLFIGLTACNSTEKKQDRLPYKSVDVEILLEDSLNIRAIEIMGQDLAFAGANGVYGIYNSAENGVRLNRQQHDSIYPEFRAVASTANDFFMLSVANPALLYKTGEDGQMELVYSETHENFLRLYDLLE</sequence>
<protein>
    <recommendedName>
        <fullName evidence="3">Lipoprotein</fullName>
    </recommendedName>
</protein>
<dbReference type="EMBL" id="JBHULT010000012">
    <property type="protein sequence ID" value="MFD2519073.1"/>
    <property type="molecule type" value="Genomic_DNA"/>
</dbReference>